<protein>
    <submittedName>
        <fullName evidence="1">Uncharacterized protein</fullName>
    </submittedName>
</protein>
<gene>
    <name evidence="1" type="ORF">RWH44_13350</name>
</gene>
<sequence length="45" mass="4941">MSDDAERFYELHDDIMREARASEDAAATIASAQAGITQWPQIATS</sequence>
<dbReference type="Proteomes" id="UP001261125">
    <property type="component" value="Unassembled WGS sequence"/>
</dbReference>
<dbReference type="EMBL" id="JAWDIT010000004">
    <property type="protein sequence ID" value="MDU0346684.1"/>
    <property type="molecule type" value="Genomic_DNA"/>
</dbReference>
<accession>A0ABU3SPP4</accession>
<proteinExistence type="predicted"/>
<dbReference type="RefSeq" id="WP_316004940.1">
    <property type="nucleotide sequence ID" value="NZ_JAWDIT010000004.1"/>
</dbReference>
<comment type="caution">
    <text evidence="1">The sequence shown here is derived from an EMBL/GenBank/DDBJ whole genome shotgun (WGS) entry which is preliminary data.</text>
</comment>
<organism evidence="1 2">
    <name type="scientific">Microbacterium phycohabitans</name>
    <dbReference type="NCBI Taxonomy" id="3075993"/>
    <lineage>
        <taxon>Bacteria</taxon>
        <taxon>Bacillati</taxon>
        <taxon>Actinomycetota</taxon>
        <taxon>Actinomycetes</taxon>
        <taxon>Micrococcales</taxon>
        <taxon>Microbacteriaceae</taxon>
        <taxon>Microbacterium</taxon>
    </lineage>
</organism>
<reference evidence="1 2" key="1">
    <citation type="submission" date="2023-09" db="EMBL/GenBank/DDBJ databases">
        <title>Microbacterium fusihabitans sp. nov., Microbacterium phycihabitans sp. nov., and Microbacterium cervinum sp. nov., isolated from dried seaweeds of beach.</title>
        <authorList>
            <person name="Lee S.D."/>
        </authorList>
    </citation>
    <scope>NUCLEOTIDE SEQUENCE [LARGE SCALE GENOMIC DNA]</scope>
    <source>
        <strain evidence="1 2">KSW2-29</strain>
    </source>
</reference>
<name>A0ABU3SPP4_9MICO</name>
<keyword evidence="2" id="KW-1185">Reference proteome</keyword>
<evidence type="ECO:0000313" key="2">
    <source>
        <dbReference type="Proteomes" id="UP001261125"/>
    </source>
</evidence>
<evidence type="ECO:0000313" key="1">
    <source>
        <dbReference type="EMBL" id="MDU0346684.1"/>
    </source>
</evidence>